<dbReference type="EMBL" id="FNDQ01000042">
    <property type="protein sequence ID" value="SDI01786.1"/>
    <property type="molecule type" value="Genomic_DNA"/>
</dbReference>
<organism evidence="2 3">
    <name type="scientific">Myroides phaeus</name>
    <dbReference type="NCBI Taxonomy" id="702745"/>
    <lineage>
        <taxon>Bacteria</taxon>
        <taxon>Pseudomonadati</taxon>
        <taxon>Bacteroidota</taxon>
        <taxon>Flavobacteriia</taxon>
        <taxon>Flavobacteriales</taxon>
        <taxon>Flavobacteriaceae</taxon>
        <taxon>Myroides</taxon>
    </lineage>
</organism>
<evidence type="ECO:0000313" key="3">
    <source>
        <dbReference type="Proteomes" id="UP000243588"/>
    </source>
</evidence>
<proteinExistence type="predicted"/>
<evidence type="ECO:0000256" key="1">
    <source>
        <dbReference type="SAM" id="SignalP"/>
    </source>
</evidence>
<dbReference type="Proteomes" id="UP000243588">
    <property type="component" value="Unassembled WGS sequence"/>
</dbReference>
<dbReference type="RefSeq" id="WP_090410516.1">
    <property type="nucleotide sequence ID" value="NZ_FNDQ01000042.1"/>
</dbReference>
<protein>
    <recommendedName>
        <fullName evidence="4">Tetratricopeptide repeat-containing protein</fullName>
    </recommendedName>
</protein>
<dbReference type="Gene3D" id="1.25.40.10">
    <property type="entry name" value="Tetratricopeptide repeat domain"/>
    <property type="match status" value="1"/>
</dbReference>
<accession>A0A1G8H593</accession>
<evidence type="ECO:0000313" key="2">
    <source>
        <dbReference type="EMBL" id="SDI01786.1"/>
    </source>
</evidence>
<feature type="chain" id="PRO_5017197906" description="Tetratricopeptide repeat-containing protein" evidence="1">
    <location>
        <begin position="23"/>
        <end position="244"/>
    </location>
</feature>
<name>A0A1G8H593_9FLAO</name>
<keyword evidence="1" id="KW-0732">Signal</keyword>
<dbReference type="STRING" id="702745.SAMN05421818_1425"/>
<feature type="signal peptide" evidence="1">
    <location>
        <begin position="1"/>
        <end position="22"/>
    </location>
</feature>
<dbReference type="AlphaFoldDB" id="A0A1G8H593"/>
<dbReference type="InterPro" id="IPR011990">
    <property type="entry name" value="TPR-like_helical_dom_sf"/>
</dbReference>
<keyword evidence="3" id="KW-1185">Reference proteome</keyword>
<gene>
    <name evidence="2" type="ORF">SAMN05421818_1425</name>
</gene>
<dbReference type="SUPFAM" id="SSF81901">
    <property type="entry name" value="HCP-like"/>
    <property type="match status" value="1"/>
</dbReference>
<sequence length="244" mass="29308">MKKYYIFSFFLCYILLSSSLFAQNNLLFDRSNISEDIYDSLSSCYEKVSQAPLESIYKSLEVNYAKQPDKKYKYWQAYVKMYEYIYTENIMDLEKSIEIINSLESKTSEELAFLAFLKSFKMSSFSDEMELKRTSNEVKNLANEALKMNSNNLRAYYVLAVLEYYDPKDDIKKTKRYLEEGLKIVEKSKDYYDITWGRNLLYELYIKYYLENKKINKAKSMYERAISEFPNDYIINKYYELGRK</sequence>
<evidence type="ECO:0008006" key="4">
    <source>
        <dbReference type="Google" id="ProtNLM"/>
    </source>
</evidence>
<reference evidence="3" key="1">
    <citation type="submission" date="2016-10" db="EMBL/GenBank/DDBJ databases">
        <authorList>
            <person name="Varghese N."/>
            <person name="Submissions S."/>
        </authorList>
    </citation>
    <scope>NUCLEOTIDE SEQUENCE [LARGE SCALE GENOMIC DNA]</scope>
    <source>
        <strain evidence="3">DSM 23313</strain>
    </source>
</reference>